<protein>
    <submittedName>
        <fullName evidence="1">Uncharacterized protein</fullName>
    </submittedName>
</protein>
<sequence length="58" mass="6753">MRRCPKVVFKSLVTPNPQSLTTHPYFHTSHLLRIPYIQNSVPLFLISNSREAFSVVKR</sequence>
<accession>A0A8S5NPG8</accession>
<dbReference type="EMBL" id="BK015209">
    <property type="protein sequence ID" value="DAD96120.1"/>
    <property type="molecule type" value="Genomic_DNA"/>
</dbReference>
<evidence type="ECO:0000313" key="1">
    <source>
        <dbReference type="EMBL" id="DAD96120.1"/>
    </source>
</evidence>
<reference evidence="1" key="1">
    <citation type="journal article" date="2021" name="Proc. Natl. Acad. Sci. U.S.A.">
        <title>A Catalog of Tens of Thousands of Viruses from Human Metagenomes Reveals Hidden Associations with Chronic Diseases.</title>
        <authorList>
            <person name="Tisza M.J."/>
            <person name="Buck C.B."/>
        </authorList>
    </citation>
    <scope>NUCLEOTIDE SEQUENCE</scope>
    <source>
        <strain evidence="1">Ct2th6</strain>
    </source>
</reference>
<name>A0A8S5NPG8_9CAUD</name>
<proteinExistence type="predicted"/>
<organism evidence="1">
    <name type="scientific">Myoviridae sp. ct2th6</name>
    <dbReference type="NCBI Taxonomy" id="2826606"/>
    <lineage>
        <taxon>Viruses</taxon>
        <taxon>Duplodnaviria</taxon>
        <taxon>Heunggongvirae</taxon>
        <taxon>Uroviricota</taxon>
        <taxon>Caudoviricetes</taxon>
    </lineage>
</organism>